<feature type="region of interest" description="Disordered" evidence="10">
    <location>
        <begin position="1293"/>
        <end position="1369"/>
    </location>
</feature>
<feature type="domain" description="C2H2-type" evidence="11">
    <location>
        <begin position="1867"/>
        <end position="1896"/>
    </location>
</feature>
<dbReference type="InterPro" id="IPR002126">
    <property type="entry name" value="Cadherin-like_dom"/>
</dbReference>
<feature type="region of interest" description="Disordered" evidence="10">
    <location>
        <begin position="1185"/>
        <end position="1204"/>
    </location>
</feature>
<feature type="compositionally biased region" description="Basic residues" evidence="10">
    <location>
        <begin position="1971"/>
        <end position="1980"/>
    </location>
</feature>
<feature type="compositionally biased region" description="Polar residues" evidence="10">
    <location>
        <begin position="72"/>
        <end position="81"/>
    </location>
</feature>
<dbReference type="Pfam" id="PF00096">
    <property type="entry name" value="zf-C2H2"/>
    <property type="match status" value="1"/>
</dbReference>
<evidence type="ECO:0000259" key="12">
    <source>
        <dbReference type="PROSITE" id="PS50268"/>
    </source>
</evidence>
<feature type="compositionally biased region" description="Low complexity" evidence="10">
    <location>
        <begin position="1305"/>
        <end position="1314"/>
    </location>
</feature>
<feature type="compositionally biased region" description="Polar residues" evidence="10">
    <location>
        <begin position="1192"/>
        <end position="1204"/>
    </location>
</feature>
<name>A0A9Q1CJE5_HOLLE</name>
<feature type="domain" description="C2H2-type" evidence="11">
    <location>
        <begin position="1047"/>
        <end position="1077"/>
    </location>
</feature>
<dbReference type="SUPFAM" id="SSF49313">
    <property type="entry name" value="Cadherin-like"/>
    <property type="match status" value="1"/>
</dbReference>
<dbReference type="GO" id="GO:0005667">
    <property type="term" value="C:transcription regulator complex"/>
    <property type="evidence" value="ECO:0007669"/>
    <property type="project" value="TreeGrafter"/>
</dbReference>
<proteinExistence type="predicted"/>
<dbReference type="SUPFAM" id="SSF57667">
    <property type="entry name" value="beta-beta-alpha zinc fingers"/>
    <property type="match status" value="3"/>
</dbReference>
<feature type="compositionally biased region" description="Low complexity" evidence="10">
    <location>
        <begin position="44"/>
        <end position="57"/>
    </location>
</feature>
<feature type="compositionally biased region" description="Polar residues" evidence="10">
    <location>
        <begin position="1326"/>
        <end position="1341"/>
    </location>
</feature>
<keyword evidence="5" id="KW-0862">Zinc</keyword>
<dbReference type="GO" id="GO:0003714">
    <property type="term" value="F:transcription corepressor activity"/>
    <property type="evidence" value="ECO:0007669"/>
    <property type="project" value="TreeGrafter"/>
</dbReference>
<dbReference type="InterPro" id="IPR036236">
    <property type="entry name" value="Znf_C2H2_sf"/>
</dbReference>
<feature type="region of interest" description="Disordered" evidence="10">
    <location>
        <begin position="1894"/>
        <end position="1957"/>
    </location>
</feature>
<feature type="compositionally biased region" description="Low complexity" evidence="10">
    <location>
        <begin position="1353"/>
        <end position="1369"/>
    </location>
</feature>
<feature type="domain" description="C2H2-type" evidence="11">
    <location>
        <begin position="1019"/>
        <end position="1046"/>
    </location>
</feature>
<feature type="region of interest" description="Disordered" evidence="10">
    <location>
        <begin position="189"/>
        <end position="208"/>
    </location>
</feature>
<evidence type="ECO:0000256" key="7">
    <source>
        <dbReference type="ARBA" id="ARBA00023242"/>
    </source>
</evidence>
<dbReference type="CDD" id="cd11304">
    <property type="entry name" value="Cadherin_repeat"/>
    <property type="match status" value="1"/>
</dbReference>
<feature type="region of interest" description="Disordered" evidence="10">
    <location>
        <begin position="960"/>
        <end position="990"/>
    </location>
</feature>
<evidence type="ECO:0000256" key="2">
    <source>
        <dbReference type="ARBA" id="ARBA00022723"/>
    </source>
</evidence>
<dbReference type="InterPro" id="IPR013087">
    <property type="entry name" value="Znf_C2H2_type"/>
</dbReference>
<feature type="compositionally biased region" description="Low complexity" evidence="10">
    <location>
        <begin position="1136"/>
        <end position="1145"/>
    </location>
</feature>
<feature type="region of interest" description="Disordered" evidence="10">
    <location>
        <begin position="1095"/>
        <end position="1145"/>
    </location>
</feature>
<evidence type="ECO:0000256" key="5">
    <source>
        <dbReference type="ARBA" id="ARBA00022833"/>
    </source>
</evidence>
<feature type="region of interest" description="Disordered" evidence="10">
    <location>
        <begin position="140"/>
        <end position="182"/>
    </location>
</feature>
<dbReference type="GO" id="GO:0007156">
    <property type="term" value="P:homophilic cell adhesion via plasma membrane adhesion molecules"/>
    <property type="evidence" value="ECO:0007669"/>
    <property type="project" value="InterPro"/>
</dbReference>
<dbReference type="GO" id="GO:0000118">
    <property type="term" value="C:histone deacetylase complex"/>
    <property type="evidence" value="ECO:0007669"/>
    <property type="project" value="TreeGrafter"/>
</dbReference>
<dbReference type="FunFam" id="3.30.160.60:FF:000656">
    <property type="entry name" value="Zinc finger protein 541"/>
    <property type="match status" value="1"/>
</dbReference>
<feature type="compositionally biased region" description="Low complexity" evidence="10">
    <location>
        <begin position="2038"/>
        <end position="2050"/>
    </location>
</feature>
<feature type="domain" description="C2H2-type" evidence="11">
    <location>
        <begin position="1278"/>
        <end position="1305"/>
    </location>
</feature>
<gene>
    <name evidence="14" type="ORF">HOLleu_09201</name>
</gene>
<keyword evidence="3" id="KW-0677">Repeat</keyword>
<keyword evidence="4 8" id="KW-0863">Zinc-finger</keyword>
<dbReference type="PROSITE" id="PS50268">
    <property type="entry name" value="CADHERIN_2"/>
    <property type="match status" value="1"/>
</dbReference>
<evidence type="ECO:0000256" key="9">
    <source>
        <dbReference type="PROSITE-ProRule" id="PRU00043"/>
    </source>
</evidence>
<feature type="compositionally biased region" description="Polar residues" evidence="10">
    <location>
        <begin position="149"/>
        <end position="159"/>
    </location>
</feature>
<evidence type="ECO:0000256" key="3">
    <source>
        <dbReference type="ARBA" id="ARBA00022737"/>
    </source>
</evidence>
<dbReference type="FunFam" id="1.10.10.60:FF:000012">
    <property type="entry name" value="Metastasis-associated 1 family, member 3"/>
    <property type="match status" value="1"/>
</dbReference>
<keyword evidence="2" id="KW-0479">Metal-binding</keyword>
<dbReference type="InterPro" id="IPR001005">
    <property type="entry name" value="SANT/Myb"/>
</dbReference>
<keyword evidence="9" id="KW-0106">Calcium</keyword>
<keyword evidence="6" id="KW-0238">DNA-binding</keyword>
<feature type="compositionally biased region" description="Acidic residues" evidence="10">
    <location>
        <begin position="1914"/>
        <end position="1931"/>
    </location>
</feature>
<feature type="compositionally biased region" description="Low complexity" evidence="10">
    <location>
        <begin position="1095"/>
        <end position="1117"/>
    </location>
</feature>
<dbReference type="InterPro" id="IPR051066">
    <property type="entry name" value="Trans_reg/Corepressor"/>
</dbReference>
<evidence type="ECO:0000259" key="11">
    <source>
        <dbReference type="PROSITE" id="PS50157"/>
    </source>
</evidence>
<keyword evidence="15" id="KW-1185">Reference proteome</keyword>
<feature type="compositionally biased region" description="Polar residues" evidence="10">
    <location>
        <begin position="1123"/>
        <end position="1135"/>
    </location>
</feature>
<feature type="region of interest" description="Disordered" evidence="10">
    <location>
        <begin position="1223"/>
        <end position="1277"/>
    </location>
</feature>
<feature type="region of interest" description="Disordered" evidence="10">
    <location>
        <begin position="72"/>
        <end position="91"/>
    </location>
</feature>
<feature type="domain" description="Cadherin" evidence="12">
    <location>
        <begin position="625"/>
        <end position="746"/>
    </location>
</feature>
<evidence type="ECO:0000256" key="4">
    <source>
        <dbReference type="ARBA" id="ARBA00022771"/>
    </source>
</evidence>
<dbReference type="Pfam" id="PF13912">
    <property type="entry name" value="zf-C2H2_6"/>
    <property type="match status" value="4"/>
</dbReference>
<dbReference type="Pfam" id="PF00249">
    <property type="entry name" value="Myb_DNA-binding"/>
    <property type="match status" value="1"/>
</dbReference>
<dbReference type="EMBL" id="JAIZAY010000003">
    <property type="protein sequence ID" value="KAJ8046041.1"/>
    <property type="molecule type" value="Genomic_DNA"/>
</dbReference>
<feature type="compositionally biased region" description="Low complexity" evidence="10">
    <location>
        <begin position="960"/>
        <end position="972"/>
    </location>
</feature>
<dbReference type="GO" id="GO:0006357">
    <property type="term" value="P:regulation of transcription by RNA polymerase II"/>
    <property type="evidence" value="ECO:0007669"/>
    <property type="project" value="TreeGrafter"/>
</dbReference>
<evidence type="ECO:0000256" key="8">
    <source>
        <dbReference type="PROSITE-ProRule" id="PRU00042"/>
    </source>
</evidence>
<dbReference type="InterPro" id="IPR015919">
    <property type="entry name" value="Cadherin-like_sf"/>
</dbReference>
<dbReference type="PROSITE" id="PS00028">
    <property type="entry name" value="ZINC_FINGER_C2H2_1"/>
    <property type="match status" value="6"/>
</dbReference>
<dbReference type="PANTHER" id="PTHR16089:SF40">
    <property type="entry name" value="SUPPRESSOR OF ACTIVATED EGL-4 PROTEIN 1"/>
    <property type="match status" value="1"/>
</dbReference>
<organism evidence="14 15">
    <name type="scientific">Holothuria leucospilota</name>
    <name type="common">Black long sea cucumber</name>
    <name type="synonym">Mertensiothuria leucospilota</name>
    <dbReference type="NCBI Taxonomy" id="206669"/>
    <lineage>
        <taxon>Eukaryota</taxon>
        <taxon>Metazoa</taxon>
        <taxon>Echinodermata</taxon>
        <taxon>Eleutherozoa</taxon>
        <taxon>Echinozoa</taxon>
        <taxon>Holothuroidea</taxon>
        <taxon>Aspidochirotacea</taxon>
        <taxon>Aspidochirotida</taxon>
        <taxon>Holothuriidae</taxon>
        <taxon>Holothuria</taxon>
    </lineage>
</organism>
<feature type="domain" description="SANT" evidence="13">
    <location>
        <begin position="1740"/>
        <end position="1791"/>
    </location>
</feature>
<dbReference type="PROSITE" id="PS50157">
    <property type="entry name" value="ZINC_FINGER_C2H2_2"/>
    <property type="match status" value="6"/>
</dbReference>
<dbReference type="Gene3D" id="1.10.10.60">
    <property type="entry name" value="Homeodomain-like"/>
    <property type="match status" value="1"/>
</dbReference>
<dbReference type="GO" id="GO:0003677">
    <property type="term" value="F:DNA binding"/>
    <property type="evidence" value="ECO:0007669"/>
    <property type="project" value="UniProtKB-KW"/>
</dbReference>
<reference evidence="14" key="1">
    <citation type="submission" date="2021-10" db="EMBL/GenBank/DDBJ databases">
        <title>Tropical sea cucumber genome reveals ecological adaptation and Cuvierian tubules defense mechanism.</title>
        <authorList>
            <person name="Chen T."/>
        </authorList>
    </citation>
    <scope>NUCLEOTIDE SEQUENCE</scope>
    <source>
        <strain evidence="14">Nanhai2018</strain>
        <tissue evidence="14">Muscle</tissue>
    </source>
</reference>
<dbReference type="Proteomes" id="UP001152320">
    <property type="component" value="Chromosome 3"/>
</dbReference>
<feature type="region of interest" description="Disordered" evidence="10">
    <location>
        <begin position="16"/>
        <end position="65"/>
    </location>
</feature>
<feature type="region of interest" description="Disordered" evidence="10">
    <location>
        <begin position="1620"/>
        <end position="1641"/>
    </location>
</feature>
<feature type="compositionally biased region" description="Low complexity" evidence="10">
    <location>
        <begin position="167"/>
        <end position="177"/>
    </location>
</feature>
<dbReference type="SUPFAM" id="SSF46689">
    <property type="entry name" value="Homeodomain-like"/>
    <property type="match status" value="1"/>
</dbReference>
<accession>A0A9Q1CJE5</accession>
<dbReference type="FunFam" id="3.30.160.60:FF:000744">
    <property type="entry name" value="zinc finger E-box-binding homeobox 1"/>
    <property type="match status" value="1"/>
</dbReference>
<dbReference type="PANTHER" id="PTHR16089">
    <property type="entry name" value="REST COREPRESSOR COREST PROTEIN-RELATED"/>
    <property type="match status" value="1"/>
</dbReference>
<sequence>MEGSMDELNTVKREASQVCAAVQRSTSLDSMPPPSNMSTLQFLNNGSSSSNNNSSTSAKADESSNNTLLPVMVNVNNSMPPGSQPCPVQRSRSLPLLDQSPLDTDDILAELANRANTGNNVSTVGDGIDPLSVETMAQQDGSLNGADDSGSNQDLNSVGSIPHQDYSTGPSTPTTPHHIPDQSKMSIHLNHQDLSPPPHSGHMPLQPLNLSQNIDSKLFSQSLPPNLFATLRPNQGSRDYLSQQQALPSNWSSGIPDSRFTFRNTEPFATYPGLSLAGLNQGRNSPFTTSYSLLRDGDKPPQFPPDVYNSIGIPQGLHFSRSLMQLQQAPFVRGQIPRDIEPTLEETVRVVSSIAGEPVENNNILKSTANVQQAFNEAVSNSLADKYTLSGNLSMSMPETSQGSPVTVGQKSNSPALRLKPMSDHMLSMINTYSEEQLLSESGNLMSNSPVMMDESFLTSAMNSGAMSRLQEAPNLPQVDNHSPSVNNEPFNLLDGSGDVEDTNFMPHGISPPQPPLGMDQAGATNANLLNYTSTSAAAHGDMKGHLPTGGEVKIFNSALLRGMQHNFWYWCGGTAKFLTCSLTLEAFNNNTENGLSSSVTFKVQVLDTIDTPPYFWDPGSEDAVPPRQELEVTENQEDNVVGTIAPATERDQDQEVYYFIVSGNEAGLFSLDAETGVLTTTDKIDIDDGITSYELIIKVTNDSDFQVESRRKRATISATYNPSSDPSLLTVVVTVIDTNNYPPVFTSNLYTADLSLNGVQIPVVPQTKFLGLILDSKLNFKAHIDYLRRKCQGALNLLKVVSKMDWGADRPVLLRLYRSLVRSKLDYGCVVYISAHESYLRKLLPVHNQGLRICLGAFRTSPMQSLYIEANQPPLDIRWKKLSLQFALKLRSPRHNPTFETTFIHKFSDLYLAKPTTIPLFAIRVREALSQELVAVTLVRAVIMEYVYGNYYEYEGNNNQQLSGSSPGDGPSKPKKGRPRAGAPGHRYSQPCPTCGKVFGSSSALAKHKLIHSSERRHKCILCAKSFKRQDHLTGHMLTHRSRKPYECTVDNCNKSYCDIRSLRRHFESQHPGMVMEDNMNYTGDEKDPELMRAEAAARQAQSQPFPSSASPQQQSDYIVNYATTTSPPTSVTNQESDSSSGSSSSAALQYLAQAAQRANTSTLSTLASVAAGQNLALANNQEPPEINLQEPPSSFASDISGHFLSSGNVPQSLPVSLGSIPSGSSGLTVSIPAPRIPEASMGGPSSGYQPPGMMSSPPKKTSTGKPSKQDKERTMVKCSICSKTFKSMPALNGHMRLHGGYNSSRTSTPPTSNQDQVKRPPKSLPSQVPSTFTPSSMDFSSGAYPHHMVMPQHNVSVPPSQPSSGPNMVSFVSSRYPPPENTYRSGMLQTAQQVIGSGHPAPMGHHLLQSSQLLQAHSRQLSDYNLVRPSTLSSSYPHSGLSSLSQAAIKLEAEAKNNCQLPDTSTALNLSAPKRNVITPSPPDLEAEVKYQCLDDSRHFMDRRIPMSSTQTSYSYQPPQGKVERDLEKDVFRDPTPVQVSPTKRKQRPPSLIIPAWATTGNPGGILPSAFQSQMRSPREIGPGFMYRTNSTTPPPYTPPPMLSPIRSGSGLYFSANSSGSNRVTTPAVPGPTPTTPSMLQFHRRTSTSGPAEETDLVFSSEPHINVGADFQAVIPELVHYFLDLACTPTLPGGARNTEFAYHCLQHAQGDIEIALMMLLNQKPLLPKNVHVNGYKYDFATPWSQSERKAFRDMYKAKGKDFHEIQKGIPTKTAKDCIEYYYFWKKLYPYNADMQKFCHHSGVTPNEEMRKQECDLFPDEVFLDYVPLKEYRSDKYGRCIEEEQKTNTTKPAASEKTTPKSDGPFLCSYPECQASFKSRQALNGHIRVHGGLYKGDKVAPKPKPRIPSASDSSEEEEEEDEDDNEEEMEEGARESTGEDASSSDEMSEDGTQNLYPCKICGKEFTKIKSRSAHMKSHRKVEEKNTPGPPLMSSETAADSQEEDPTVRPSISSMSDGDVDDYGMGWETESSSNNGQMEESMSSDAEMSD</sequence>
<dbReference type="PROSITE" id="PS51293">
    <property type="entry name" value="SANT"/>
    <property type="match status" value="1"/>
</dbReference>
<dbReference type="Pfam" id="PF00028">
    <property type="entry name" value="Cadherin"/>
    <property type="match status" value="1"/>
</dbReference>
<evidence type="ECO:0000313" key="15">
    <source>
        <dbReference type="Proteomes" id="UP001152320"/>
    </source>
</evidence>
<feature type="compositionally biased region" description="Low complexity" evidence="10">
    <location>
        <begin position="1257"/>
        <end position="1268"/>
    </location>
</feature>
<dbReference type="SMART" id="SM00355">
    <property type="entry name" value="ZnF_C2H2"/>
    <property type="match status" value="6"/>
</dbReference>
<feature type="domain" description="C2H2-type" evidence="11">
    <location>
        <begin position="991"/>
        <end position="1018"/>
    </location>
</feature>
<feature type="region of interest" description="Disordered" evidence="10">
    <location>
        <begin position="1971"/>
        <end position="2050"/>
    </location>
</feature>
<dbReference type="GO" id="GO:0005509">
    <property type="term" value="F:calcium ion binding"/>
    <property type="evidence" value="ECO:0007669"/>
    <property type="project" value="UniProtKB-UniRule"/>
</dbReference>
<dbReference type="Gene3D" id="3.30.160.60">
    <property type="entry name" value="Classic Zinc Finger"/>
    <property type="match status" value="6"/>
</dbReference>
<evidence type="ECO:0000256" key="10">
    <source>
        <dbReference type="SAM" id="MobiDB-lite"/>
    </source>
</evidence>
<dbReference type="OrthoDB" id="10258692at2759"/>
<comment type="subcellular location">
    <subcellularLocation>
        <location evidence="1">Nucleus</location>
    </subcellularLocation>
</comment>
<dbReference type="SMART" id="SM00112">
    <property type="entry name" value="CA"/>
    <property type="match status" value="1"/>
</dbReference>
<feature type="domain" description="C2H2-type" evidence="11">
    <location>
        <begin position="1957"/>
        <end position="1984"/>
    </location>
</feature>
<dbReference type="FunFam" id="3.30.160.60:FF:003521">
    <property type="entry name" value="Zinc finger protein 541"/>
    <property type="match status" value="1"/>
</dbReference>
<dbReference type="GO" id="GO:0008270">
    <property type="term" value="F:zinc ion binding"/>
    <property type="evidence" value="ECO:0007669"/>
    <property type="project" value="UniProtKB-KW"/>
</dbReference>
<evidence type="ECO:0000256" key="6">
    <source>
        <dbReference type="ARBA" id="ARBA00023125"/>
    </source>
</evidence>
<dbReference type="GO" id="GO:0016020">
    <property type="term" value="C:membrane"/>
    <property type="evidence" value="ECO:0007669"/>
    <property type="project" value="InterPro"/>
</dbReference>
<protein>
    <submittedName>
        <fullName evidence="14">Transcriptional-regulating factor 1</fullName>
    </submittedName>
</protein>
<dbReference type="InterPro" id="IPR017884">
    <property type="entry name" value="SANT_dom"/>
</dbReference>
<keyword evidence="7" id="KW-0539">Nucleus</keyword>
<evidence type="ECO:0000259" key="13">
    <source>
        <dbReference type="PROSITE" id="PS51293"/>
    </source>
</evidence>
<dbReference type="Gene3D" id="2.60.40.60">
    <property type="entry name" value="Cadherins"/>
    <property type="match status" value="1"/>
</dbReference>
<dbReference type="SMART" id="SM00717">
    <property type="entry name" value="SANT"/>
    <property type="match status" value="1"/>
</dbReference>
<evidence type="ECO:0000313" key="14">
    <source>
        <dbReference type="EMBL" id="KAJ8046041.1"/>
    </source>
</evidence>
<dbReference type="InterPro" id="IPR009057">
    <property type="entry name" value="Homeodomain-like_sf"/>
</dbReference>
<evidence type="ECO:0000256" key="1">
    <source>
        <dbReference type="ARBA" id="ARBA00004123"/>
    </source>
</evidence>
<comment type="caution">
    <text evidence="14">The sequence shown here is derived from an EMBL/GenBank/DDBJ whole genome shotgun (WGS) entry which is preliminary data.</text>
</comment>